<feature type="compositionally biased region" description="Polar residues" evidence="3">
    <location>
        <begin position="84"/>
        <end position="101"/>
    </location>
</feature>
<dbReference type="Bgee" id="ENSMODG00000047438">
    <property type="expression patterns" value="Expressed in extraembryonic membrane and 1 other cell type or tissue"/>
</dbReference>
<proteinExistence type="inferred from homology"/>
<dbReference type="GO" id="GO:0031424">
    <property type="term" value="P:keratinization"/>
    <property type="evidence" value="ECO:0007669"/>
    <property type="project" value="UniProtKB-KW"/>
</dbReference>
<dbReference type="InParanoid" id="A0A5F8GBT8"/>
<evidence type="ECO:0000313" key="4">
    <source>
        <dbReference type="Ensembl" id="ENSMODP00000045003.1"/>
    </source>
</evidence>
<dbReference type="AlphaFoldDB" id="A0A5F8GBT8"/>
<evidence type="ECO:0000313" key="5">
    <source>
        <dbReference type="Proteomes" id="UP000002280"/>
    </source>
</evidence>
<feature type="region of interest" description="Disordered" evidence="3">
    <location>
        <begin position="67"/>
        <end position="101"/>
    </location>
</feature>
<feature type="region of interest" description="Disordered" evidence="3">
    <location>
        <begin position="1"/>
        <end position="53"/>
    </location>
</feature>
<evidence type="ECO:0008006" key="6">
    <source>
        <dbReference type="Google" id="ProtNLM"/>
    </source>
</evidence>
<dbReference type="GeneTree" id="ENSGT01040000242899"/>
<dbReference type="Pfam" id="PF14672">
    <property type="entry name" value="LCE"/>
    <property type="match status" value="1"/>
</dbReference>
<reference evidence="4" key="3">
    <citation type="submission" date="2025-09" db="UniProtKB">
        <authorList>
            <consortium name="Ensembl"/>
        </authorList>
    </citation>
    <scope>IDENTIFICATION</scope>
</reference>
<evidence type="ECO:0000256" key="2">
    <source>
        <dbReference type="ARBA" id="ARBA00023249"/>
    </source>
</evidence>
<feature type="compositionally biased region" description="Low complexity" evidence="3">
    <location>
        <begin position="1"/>
        <end position="10"/>
    </location>
</feature>
<name>A0A5F8GBT8_MONDO</name>
<protein>
    <recommendedName>
        <fullName evidence="6">Late cornified envelope 5A</fullName>
    </recommendedName>
</protein>
<feature type="compositionally biased region" description="Pro residues" evidence="3">
    <location>
        <begin position="11"/>
        <end position="29"/>
    </location>
</feature>
<organism evidence="4 5">
    <name type="scientific">Monodelphis domestica</name>
    <name type="common">Gray short-tailed opossum</name>
    <dbReference type="NCBI Taxonomy" id="13616"/>
    <lineage>
        <taxon>Eukaryota</taxon>
        <taxon>Metazoa</taxon>
        <taxon>Chordata</taxon>
        <taxon>Craniata</taxon>
        <taxon>Vertebrata</taxon>
        <taxon>Euteleostomi</taxon>
        <taxon>Mammalia</taxon>
        <taxon>Metatheria</taxon>
        <taxon>Didelphimorphia</taxon>
        <taxon>Didelphidae</taxon>
        <taxon>Monodelphis</taxon>
    </lineage>
</organism>
<keyword evidence="2" id="KW-0417">Keratinization</keyword>
<dbReference type="OMA" id="QFEDSCE"/>
<sequence length="101" mass="10376">MSCQQNQQQCLPPPKCQAPKCPPQAPCSPPISSCSGSSFGGGCSSGSEIGCSSGSEGGCSFFPHHNRRSHRHGSQGSDCFDSGSGHSQQFEDSCESSGNCC</sequence>
<dbReference type="InterPro" id="IPR028205">
    <property type="entry name" value="LCE"/>
</dbReference>
<reference evidence="4" key="2">
    <citation type="submission" date="2025-08" db="UniProtKB">
        <authorList>
            <consortium name="Ensembl"/>
        </authorList>
    </citation>
    <scope>IDENTIFICATION</scope>
</reference>
<dbReference type="Proteomes" id="UP000002280">
    <property type="component" value="Chromosome 2"/>
</dbReference>
<reference evidence="4 5" key="1">
    <citation type="journal article" date="2007" name="Nature">
        <title>Genome of the marsupial Monodelphis domestica reveals innovation in non-coding sequences.</title>
        <authorList>
            <person name="Mikkelsen T.S."/>
            <person name="Wakefield M.J."/>
            <person name="Aken B."/>
            <person name="Amemiya C.T."/>
            <person name="Chang J.L."/>
            <person name="Duke S."/>
            <person name="Garber M."/>
            <person name="Gentles A.J."/>
            <person name="Goodstadt L."/>
            <person name="Heger A."/>
            <person name="Jurka J."/>
            <person name="Kamal M."/>
            <person name="Mauceli E."/>
            <person name="Searle S.M."/>
            <person name="Sharpe T."/>
            <person name="Baker M.L."/>
            <person name="Batzer M.A."/>
            <person name="Benos P.V."/>
            <person name="Belov K."/>
            <person name="Clamp M."/>
            <person name="Cook A."/>
            <person name="Cuff J."/>
            <person name="Das R."/>
            <person name="Davidow L."/>
            <person name="Deakin J.E."/>
            <person name="Fazzari M.J."/>
            <person name="Glass J.L."/>
            <person name="Grabherr M."/>
            <person name="Greally J.M."/>
            <person name="Gu W."/>
            <person name="Hore T.A."/>
            <person name="Huttley G.A."/>
            <person name="Kleber M."/>
            <person name="Jirtle R.L."/>
            <person name="Koina E."/>
            <person name="Lee J.T."/>
            <person name="Mahony S."/>
            <person name="Marra M.A."/>
            <person name="Miller R.D."/>
            <person name="Nicholls R.D."/>
            <person name="Oda M."/>
            <person name="Papenfuss A.T."/>
            <person name="Parra Z.E."/>
            <person name="Pollock D.D."/>
            <person name="Ray D.A."/>
            <person name="Schein J.E."/>
            <person name="Speed T.P."/>
            <person name="Thompson K."/>
            <person name="VandeBerg J.L."/>
            <person name="Wade C.M."/>
            <person name="Walker J.A."/>
            <person name="Waters P.D."/>
            <person name="Webber C."/>
            <person name="Weidman J.R."/>
            <person name="Xie X."/>
            <person name="Zody M.C."/>
            <person name="Baldwin J."/>
            <person name="Abdouelleil A."/>
            <person name="Abdulkadir J."/>
            <person name="Abebe A."/>
            <person name="Abera B."/>
            <person name="Abreu J."/>
            <person name="Acer S.C."/>
            <person name="Aftuck L."/>
            <person name="Alexander A."/>
            <person name="An P."/>
            <person name="Anderson E."/>
            <person name="Anderson S."/>
            <person name="Arachi H."/>
            <person name="Azer M."/>
            <person name="Bachantsang P."/>
            <person name="Barry A."/>
            <person name="Bayul T."/>
            <person name="Berlin A."/>
            <person name="Bessette D."/>
            <person name="Bloom T."/>
            <person name="Bloom T."/>
            <person name="Boguslavskiy L."/>
            <person name="Bonnet C."/>
            <person name="Boukhgalter B."/>
            <person name="Bourzgui I."/>
            <person name="Brown A."/>
            <person name="Cahill P."/>
            <person name="Channer S."/>
            <person name="Cheshatsang Y."/>
            <person name="Chuda L."/>
            <person name="Citroen M."/>
            <person name="Collymore A."/>
            <person name="Cooke P."/>
            <person name="Costello M."/>
            <person name="D'Aco K."/>
            <person name="Daza R."/>
            <person name="De Haan G."/>
            <person name="DeGray S."/>
            <person name="DeMaso C."/>
            <person name="Dhargay N."/>
            <person name="Dooley K."/>
            <person name="Dooley E."/>
            <person name="Doricent M."/>
            <person name="Dorje P."/>
            <person name="Dorjee K."/>
            <person name="Dupes A."/>
            <person name="Elong R."/>
            <person name="Falk J."/>
            <person name="Farina A."/>
            <person name="Faro S."/>
            <person name="Ferguson D."/>
            <person name="Fisher S."/>
            <person name="Foley C.D."/>
            <person name="Franke A."/>
            <person name="Friedrich D."/>
            <person name="Gadbois L."/>
            <person name="Gearin G."/>
            <person name="Gearin C.R."/>
            <person name="Giannoukos G."/>
            <person name="Goode T."/>
            <person name="Graham J."/>
            <person name="Grandbois E."/>
            <person name="Grewal S."/>
            <person name="Gyaltsen K."/>
            <person name="Hafez N."/>
            <person name="Hagos B."/>
            <person name="Hall J."/>
            <person name="Henson C."/>
            <person name="Hollinger A."/>
            <person name="Honan T."/>
            <person name="Huard M.D."/>
            <person name="Hughes L."/>
            <person name="Hurhula B."/>
            <person name="Husby M.E."/>
            <person name="Kamat A."/>
            <person name="Kanga B."/>
            <person name="Kashin S."/>
            <person name="Khazanovich D."/>
            <person name="Kisner P."/>
            <person name="Lance K."/>
            <person name="Lara M."/>
            <person name="Lee W."/>
            <person name="Lennon N."/>
            <person name="Letendre F."/>
            <person name="LeVine R."/>
            <person name="Lipovsky A."/>
            <person name="Liu X."/>
            <person name="Liu J."/>
            <person name="Liu S."/>
            <person name="Lokyitsang T."/>
            <person name="Lokyitsang Y."/>
            <person name="Lubonja R."/>
            <person name="Lui A."/>
            <person name="MacDonald P."/>
            <person name="Magnisalis V."/>
            <person name="Maru K."/>
            <person name="Matthews C."/>
            <person name="McCusker W."/>
            <person name="McDonough S."/>
            <person name="Mehta T."/>
            <person name="Meldrim J."/>
            <person name="Meneus L."/>
            <person name="Mihai O."/>
            <person name="Mihalev A."/>
            <person name="Mihova T."/>
            <person name="Mittelman R."/>
            <person name="Mlenga V."/>
            <person name="Montmayeur A."/>
            <person name="Mulrain L."/>
            <person name="Navidi A."/>
            <person name="Naylor J."/>
            <person name="Negash T."/>
            <person name="Nguyen T."/>
            <person name="Nguyen N."/>
            <person name="Nicol R."/>
            <person name="Norbu C."/>
            <person name="Norbu N."/>
            <person name="Novod N."/>
            <person name="O'Neill B."/>
            <person name="Osman S."/>
            <person name="Markiewicz E."/>
            <person name="Oyono O.L."/>
            <person name="Patti C."/>
            <person name="Phunkhang P."/>
            <person name="Pierre F."/>
            <person name="Priest M."/>
            <person name="Raghuraman S."/>
            <person name="Rege F."/>
            <person name="Reyes R."/>
            <person name="Rise C."/>
            <person name="Rogov P."/>
            <person name="Ross K."/>
            <person name="Ryan E."/>
            <person name="Settipalli S."/>
            <person name="Shea T."/>
            <person name="Sherpa N."/>
            <person name="Shi L."/>
            <person name="Shih D."/>
            <person name="Sparrow T."/>
            <person name="Spaulding J."/>
            <person name="Stalker J."/>
            <person name="Stange-Thomann N."/>
            <person name="Stavropoulos S."/>
            <person name="Stone C."/>
            <person name="Strader C."/>
            <person name="Tesfaye S."/>
            <person name="Thomson T."/>
            <person name="Thoulutsang Y."/>
            <person name="Thoulutsang D."/>
            <person name="Topham K."/>
            <person name="Topping I."/>
            <person name="Tsamla T."/>
            <person name="Vassiliev H."/>
            <person name="Vo A."/>
            <person name="Wangchuk T."/>
            <person name="Wangdi T."/>
            <person name="Weiand M."/>
            <person name="Wilkinson J."/>
            <person name="Wilson A."/>
            <person name="Yadav S."/>
            <person name="Young G."/>
            <person name="Yu Q."/>
            <person name="Zembek L."/>
            <person name="Zhong D."/>
            <person name="Zimmer A."/>
            <person name="Zwirko Z."/>
            <person name="Jaffe D.B."/>
            <person name="Alvarez P."/>
            <person name="Brockman W."/>
            <person name="Butler J."/>
            <person name="Chin C."/>
            <person name="Gnerre S."/>
            <person name="MacCallum I."/>
            <person name="Graves J.A."/>
            <person name="Ponting C.P."/>
            <person name="Breen M."/>
            <person name="Samollow P.B."/>
            <person name="Lander E.S."/>
            <person name="Lindblad-Toh K."/>
        </authorList>
    </citation>
    <scope>NUCLEOTIDE SEQUENCE [LARGE SCALE GENOMIC DNA]</scope>
</reference>
<comment type="similarity">
    <text evidence="1">Belongs to the LCE family.</text>
</comment>
<evidence type="ECO:0000256" key="1">
    <source>
        <dbReference type="ARBA" id="ARBA00006189"/>
    </source>
</evidence>
<accession>A0A5F8GBT8</accession>
<evidence type="ECO:0000256" key="3">
    <source>
        <dbReference type="SAM" id="MobiDB-lite"/>
    </source>
</evidence>
<dbReference type="Ensembl" id="ENSMODT00000071263.1">
    <property type="protein sequence ID" value="ENSMODP00000045003.1"/>
    <property type="gene ID" value="ENSMODG00000047438.1"/>
</dbReference>
<keyword evidence="5" id="KW-1185">Reference proteome</keyword>
<dbReference type="FunCoup" id="A0A5F8GBT8">
    <property type="interactions" value="20"/>
</dbReference>